<evidence type="ECO:0000313" key="4">
    <source>
        <dbReference type="Proteomes" id="UP000078046"/>
    </source>
</evidence>
<gene>
    <name evidence="3" type="ORF">A3Q56_07604</name>
</gene>
<dbReference type="OrthoDB" id="6285665at2759"/>
<evidence type="ECO:0000259" key="2">
    <source>
        <dbReference type="PROSITE" id="PS50209"/>
    </source>
</evidence>
<name>A0A177ARL4_9BILA</name>
<protein>
    <recommendedName>
        <fullName evidence="2">CARD domain-containing protein</fullName>
    </recommendedName>
</protein>
<dbReference type="InterPro" id="IPR011029">
    <property type="entry name" value="DEATH-like_dom_sf"/>
</dbReference>
<accession>A0A177ARL4</accession>
<keyword evidence="4" id="KW-1185">Reference proteome</keyword>
<dbReference type="InterPro" id="IPR001315">
    <property type="entry name" value="CARD"/>
</dbReference>
<sequence length="481" mass="56490">MDKYAKHVLRLRKKSFMDNINVTDEFLDQLYQENLIKKDTIRIINTKSTKLSKINKLIEGLMNCTDVDGFKKFCNLISLDNPTLSKDIENDLLAEKDELLIEDAVTKEAALLVHRHFGSKKRFSERDKKHLKEIIAKKIQVCKEKWKYKFQHMDTQIDDKNNLLTKCNGSLSQMNRKLRHFLRHYHDGLTNHAHGLKTTSDVLKSAPVDTDVLSIFMNNFDTMMSCSVPLINKIQMLQEERERCFVLFSGKTRRNTNHTLLHDEFIINETDTKLKRSKSSIQHTSKYVFENKEKKLDDLISFEIQKRIKEEMEERNREIVDKNNKLTEMSCSLIEKTNSLESSNNRIKELEKQLVERNKTINVLNEHIGEIITSTKYIVNNRYPAYKSDNRNSDLERWVTQAALAQSKMRHDDYSRNYNKNVFSGQSSKIKKKIETLPDSMEKNYKQVYNNDNSTNTHRIDVLNSDIFKQNVPKLYGHNAN</sequence>
<feature type="domain" description="CARD" evidence="2">
    <location>
        <begin position="1"/>
        <end position="62"/>
    </location>
</feature>
<dbReference type="EMBL" id="LWCA01001692">
    <property type="protein sequence ID" value="OAF64657.1"/>
    <property type="molecule type" value="Genomic_DNA"/>
</dbReference>
<dbReference type="Gene3D" id="1.10.533.10">
    <property type="entry name" value="Death Domain, Fas"/>
    <property type="match status" value="1"/>
</dbReference>
<organism evidence="3 4">
    <name type="scientific">Intoshia linei</name>
    <dbReference type="NCBI Taxonomy" id="1819745"/>
    <lineage>
        <taxon>Eukaryota</taxon>
        <taxon>Metazoa</taxon>
        <taxon>Spiralia</taxon>
        <taxon>Lophotrochozoa</taxon>
        <taxon>Mesozoa</taxon>
        <taxon>Orthonectida</taxon>
        <taxon>Rhopaluridae</taxon>
        <taxon>Intoshia</taxon>
    </lineage>
</organism>
<dbReference type="Proteomes" id="UP000078046">
    <property type="component" value="Unassembled WGS sequence"/>
</dbReference>
<keyword evidence="1" id="KW-0175">Coiled coil</keyword>
<dbReference type="AlphaFoldDB" id="A0A177ARL4"/>
<evidence type="ECO:0000313" key="3">
    <source>
        <dbReference type="EMBL" id="OAF64657.1"/>
    </source>
</evidence>
<reference evidence="3 4" key="1">
    <citation type="submission" date="2016-04" db="EMBL/GenBank/DDBJ databases">
        <title>The genome of Intoshia linei affirms orthonectids as highly simplified spiralians.</title>
        <authorList>
            <person name="Mikhailov K.V."/>
            <person name="Slusarev G.S."/>
            <person name="Nikitin M.A."/>
            <person name="Logacheva M.D."/>
            <person name="Penin A."/>
            <person name="Aleoshin V."/>
            <person name="Panchin Y.V."/>
        </authorList>
    </citation>
    <scope>NUCLEOTIDE SEQUENCE [LARGE SCALE GENOMIC DNA]</scope>
    <source>
        <strain evidence="3">Intl2013</strain>
        <tissue evidence="3">Whole animal</tissue>
    </source>
</reference>
<evidence type="ECO:0000256" key="1">
    <source>
        <dbReference type="SAM" id="Coils"/>
    </source>
</evidence>
<dbReference type="SUPFAM" id="SSF47986">
    <property type="entry name" value="DEATH domain"/>
    <property type="match status" value="1"/>
</dbReference>
<dbReference type="Pfam" id="PF00619">
    <property type="entry name" value="CARD"/>
    <property type="match status" value="1"/>
</dbReference>
<comment type="caution">
    <text evidence="3">The sequence shown here is derived from an EMBL/GenBank/DDBJ whole genome shotgun (WGS) entry which is preliminary data.</text>
</comment>
<dbReference type="GO" id="GO:0042981">
    <property type="term" value="P:regulation of apoptotic process"/>
    <property type="evidence" value="ECO:0007669"/>
    <property type="project" value="InterPro"/>
</dbReference>
<dbReference type="PROSITE" id="PS50209">
    <property type="entry name" value="CARD"/>
    <property type="match status" value="1"/>
</dbReference>
<proteinExistence type="predicted"/>
<feature type="coiled-coil region" evidence="1">
    <location>
        <begin position="305"/>
        <end position="367"/>
    </location>
</feature>